<evidence type="ECO:0000313" key="7">
    <source>
        <dbReference type="EMBL" id="MBC3881249.1"/>
    </source>
</evidence>
<dbReference type="RefSeq" id="WP_186916274.1">
    <property type="nucleotide sequence ID" value="NZ_JACOFZ010000002.1"/>
</dbReference>
<evidence type="ECO:0000256" key="5">
    <source>
        <dbReference type="SAM" id="Phobius"/>
    </source>
</evidence>
<feature type="transmembrane region" description="Helical" evidence="5">
    <location>
        <begin position="373"/>
        <end position="391"/>
    </location>
</feature>
<feature type="transmembrane region" description="Helical" evidence="5">
    <location>
        <begin position="151"/>
        <end position="169"/>
    </location>
</feature>
<proteinExistence type="predicted"/>
<evidence type="ECO:0000256" key="4">
    <source>
        <dbReference type="ARBA" id="ARBA00023136"/>
    </source>
</evidence>
<dbReference type="EMBL" id="JACOFZ010000002">
    <property type="protein sequence ID" value="MBC3881249.1"/>
    <property type="molecule type" value="Genomic_DNA"/>
</dbReference>
<feature type="transmembrane region" description="Helical" evidence="5">
    <location>
        <begin position="338"/>
        <end position="361"/>
    </location>
</feature>
<dbReference type="GO" id="GO:0016020">
    <property type="term" value="C:membrane"/>
    <property type="evidence" value="ECO:0007669"/>
    <property type="project" value="UniProtKB-SubCell"/>
</dbReference>
<feature type="transmembrane region" description="Helical" evidence="5">
    <location>
        <begin position="86"/>
        <end position="106"/>
    </location>
</feature>
<gene>
    <name evidence="7" type="ORF">H8K36_07695</name>
</gene>
<keyword evidence="3 5" id="KW-1133">Transmembrane helix</keyword>
<dbReference type="InterPro" id="IPR007016">
    <property type="entry name" value="O-antigen_ligase-rel_domated"/>
</dbReference>
<feature type="transmembrane region" description="Helical" evidence="5">
    <location>
        <begin position="54"/>
        <end position="74"/>
    </location>
</feature>
<accession>A0A923KT73</accession>
<reference evidence="7" key="1">
    <citation type="submission" date="2020-08" db="EMBL/GenBank/DDBJ databases">
        <title>Novel species isolated from subtropical streams in China.</title>
        <authorList>
            <person name="Lu H."/>
        </authorList>
    </citation>
    <scope>NUCLEOTIDE SEQUENCE</scope>
    <source>
        <strain evidence="7">LX22W</strain>
    </source>
</reference>
<dbReference type="Proteomes" id="UP000627446">
    <property type="component" value="Unassembled WGS sequence"/>
</dbReference>
<evidence type="ECO:0000256" key="2">
    <source>
        <dbReference type="ARBA" id="ARBA00022692"/>
    </source>
</evidence>
<feature type="transmembrane region" description="Helical" evidence="5">
    <location>
        <begin position="20"/>
        <end position="42"/>
    </location>
</feature>
<name>A0A923KT73_9BURK</name>
<comment type="subcellular location">
    <subcellularLocation>
        <location evidence="1">Membrane</location>
        <topology evidence="1">Multi-pass membrane protein</topology>
    </subcellularLocation>
</comment>
<evidence type="ECO:0000256" key="1">
    <source>
        <dbReference type="ARBA" id="ARBA00004141"/>
    </source>
</evidence>
<keyword evidence="8" id="KW-1185">Reference proteome</keyword>
<evidence type="ECO:0000313" key="8">
    <source>
        <dbReference type="Proteomes" id="UP000627446"/>
    </source>
</evidence>
<evidence type="ECO:0000259" key="6">
    <source>
        <dbReference type="Pfam" id="PF04932"/>
    </source>
</evidence>
<feature type="transmembrane region" description="Helical" evidence="5">
    <location>
        <begin position="221"/>
        <end position="239"/>
    </location>
</feature>
<keyword evidence="2 5" id="KW-0812">Transmembrane</keyword>
<keyword evidence="4 5" id="KW-0472">Membrane</keyword>
<feature type="transmembrane region" description="Helical" evidence="5">
    <location>
        <begin position="113"/>
        <end position="131"/>
    </location>
</feature>
<dbReference type="Pfam" id="PF04932">
    <property type="entry name" value="Wzy_C"/>
    <property type="match status" value="1"/>
</dbReference>
<comment type="caution">
    <text evidence="7">The sequence shown here is derived from an EMBL/GenBank/DDBJ whole genome shotgun (WGS) entry which is preliminary data.</text>
</comment>
<dbReference type="AlphaFoldDB" id="A0A923KT73"/>
<feature type="domain" description="O-antigen ligase-related" evidence="6">
    <location>
        <begin position="183"/>
        <end position="353"/>
    </location>
</feature>
<keyword evidence="7" id="KW-0436">Ligase</keyword>
<organism evidence="7 8">
    <name type="scientific">Undibacterium nitidum</name>
    <dbReference type="NCBI Taxonomy" id="2762298"/>
    <lineage>
        <taxon>Bacteria</taxon>
        <taxon>Pseudomonadati</taxon>
        <taxon>Pseudomonadota</taxon>
        <taxon>Betaproteobacteria</taxon>
        <taxon>Burkholderiales</taxon>
        <taxon>Oxalobacteraceae</taxon>
        <taxon>Undibacterium</taxon>
    </lineage>
</organism>
<dbReference type="PANTHER" id="PTHR37422">
    <property type="entry name" value="TEICHURONIC ACID BIOSYNTHESIS PROTEIN TUAE"/>
    <property type="match status" value="1"/>
</dbReference>
<sequence>MQTEFKRKLPQEVLALLPLTLFFPVGLMYLGLLCFSIAFVVSEEFKHKWENIRQHAMFFPALGLSLVCVFSTLLNPPADKEYWVQFLHYQTYWFLLPMIAIDAGAWQTRAVRNFFIGALIAATLFFLANYGLLPENTLFRSYVIYQGNKSILLGLLLALAAAWMLHELVIHRNHKMARVLAFLYVLAALILCSKSRTASLLFFLLLMVFLCRNFRFKFWQIGAVMALFACGCASLYVAANAPAPVTCLAKEMHDRYQMNGLEIFKNRSICTIQQVRDFGQQGSVSEDGMRLEIYKNTWHLIEQRPWTGHGVGQWMPLYKEEARGKMSENMTTPHNEYLLYWCELGILGVLALILIWGRQLFEAFQMAKKKSPYAMPLCMLTVSMMFAGAFNAILRDALFGLAMMIMLAIPLANNRESRA</sequence>
<dbReference type="PANTHER" id="PTHR37422:SF13">
    <property type="entry name" value="LIPOPOLYSACCHARIDE BIOSYNTHESIS PROTEIN PA4999-RELATED"/>
    <property type="match status" value="1"/>
</dbReference>
<protein>
    <submittedName>
        <fullName evidence="7">O-antigen ligase family protein</fullName>
    </submittedName>
</protein>
<dbReference type="GO" id="GO:0016874">
    <property type="term" value="F:ligase activity"/>
    <property type="evidence" value="ECO:0007669"/>
    <property type="project" value="UniProtKB-KW"/>
</dbReference>
<dbReference type="InterPro" id="IPR051533">
    <property type="entry name" value="WaaL-like"/>
</dbReference>
<evidence type="ECO:0000256" key="3">
    <source>
        <dbReference type="ARBA" id="ARBA00022989"/>
    </source>
</evidence>